<evidence type="ECO:0000256" key="1">
    <source>
        <dbReference type="SAM" id="SignalP"/>
    </source>
</evidence>
<feature type="signal peptide" evidence="1">
    <location>
        <begin position="1"/>
        <end position="27"/>
    </location>
</feature>
<feature type="chain" id="PRO_5045517897" evidence="1">
    <location>
        <begin position="28"/>
        <end position="256"/>
    </location>
</feature>
<gene>
    <name evidence="2" type="ORF">H8K33_10135</name>
</gene>
<proteinExistence type="predicted"/>
<comment type="caution">
    <text evidence="2">The sequence shown here is derived from an EMBL/GenBank/DDBJ whole genome shotgun (WGS) entry which is preliminary data.</text>
</comment>
<reference evidence="2 3" key="1">
    <citation type="submission" date="2020-08" db="EMBL/GenBank/DDBJ databases">
        <title>Novel species isolated from subtropical streams in China.</title>
        <authorList>
            <person name="Lu H."/>
        </authorList>
    </citation>
    <scope>NUCLEOTIDE SEQUENCE [LARGE SCALE GENOMIC DNA]</scope>
    <source>
        <strain evidence="2 3">KCTC 52442</strain>
    </source>
</reference>
<accession>A0ABR6XQV2</accession>
<keyword evidence="3" id="KW-1185">Reference proteome</keyword>
<protein>
    <submittedName>
        <fullName evidence="2">Uncharacterized protein</fullName>
    </submittedName>
</protein>
<name>A0ABR6XQV2_9BURK</name>
<evidence type="ECO:0000313" key="2">
    <source>
        <dbReference type="EMBL" id="MBC3831866.1"/>
    </source>
</evidence>
<evidence type="ECO:0000313" key="3">
    <source>
        <dbReference type="Proteomes" id="UP000643610"/>
    </source>
</evidence>
<dbReference type="RefSeq" id="WP_186890892.1">
    <property type="nucleotide sequence ID" value="NZ_JACOFU010000003.1"/>
</dbReference>
<dbReference type="EMBL" id="JACOFU010000003">
    <property type="protein sequence ID" value="MBC3831866.1"/>
    <property type="molecule type" value="Genomic_DNA"/>
</dbReference>
<sequence>MRMKFISIYHYGIAAIVLCLFSGASSAVVPNGIATSPPRHTEKSIQTIAISGLRDQDWRSYKYFLRGIKVFEELHSLAPKTDLTFILRPQVDGVDLGKLTMALENDDFRRPISVSADGIFKLPNDPIAAEKNAEVSINQKRNLFKWNFLAIRTPGLAANERRIGDLRLTCEVYVAMEKWAKIRIEFGLTDEVFSSNVCQHEKIFWTFYEPQILKSATIVNGTYRRELDLTPDGFGFSVFLGAPLMDNDSVIVLKFE</sequence>
<organism evidence="2 3">
    <name type="scientific">Undibacterium amnicola</name>
    <dbReference type="NCBI Taxonomy" id="1834038"/>
    <lineage>
        <taxon>Bacteria</taxon>
        <taxon>Pseudomonadati</taxon>
        <taxon>Pseudomonadota</taxon>
        <taxon>Betaproteobacteria</taxon>
        <taxon>Burkholderiales</taxon>
        <taxon>Oxalobacteraceae</taxon>
        <taxon>Undibacterium</taxon>
    </lineage>
</organism>
<dbReference type="Proteomes" id="UP000643610">
    <property type="component" value="Unassembled WGS sequence"/>
</dbReference>
<keyword evidence="1" id="KW-0732">Signal</keyword>